<dbReference type="Proteomes" id="UP001628193">
    <property type="component" value="Unassembled WGS sequence"/>
</dbReference>
<dbReference type="PANTHER" id="PTHR36531">
    <property type="entry name" value="CRISPR-ASSOCIATED EXONUCLEASE CAS4"/>
    <property type="match status" value="1"/>
</dbReference>
<evidence type="ECO:0000256" key="11">
    <source>
        <dbReference type="ARBA" id="ARBA00023118"/>
    </source>
</evidence>
<proteinExistence type="inferred from homology"/>
<comment type="cofactor">
    <cofactor evidence="13">
        <name>Mg(2+)</name>
        <dbReference type="ChEBI" id="CHEBI:18420"/>
    </cofactor>
    <cofactor evidence="13">
        <name>Mn(2+)</name>
        <dbReference type="ChEBI" id="CHEBI:29035"/>
    </cofactor>
    <text evidence="13">Mg(2+) or Mn(2+) required for ssDNA cleavage activity.</text>
</comment>
<evidence type="ECO:0000256" key="8">
    <source>
        <dbReference type="ARBA" id="ARBA00022839"/>
    </source>
</evidence>
<keyword evidence="7 13" id="KW-0378">Hydrolase</keyword>
<dbReference type="EMBL" id="BAAFGK010000004">
    <property type="protein sequence ID" value="GAB0058321.1"/>
    <property type="molecule type" value="Genomic_DNA"/>
</dbReference>
<comment type="cofactor">
    <cofactor evidence="13">
        <name>iron-sulfur cluster</name>
        <dbReference type="ChEBI" id="CHEBI:30408"/>
    </cofactor>
</comment>
<keyword evidence="8 13" id="KW-0269">Exonuclease</keyword>
<evidence type="ECO:0000256" key="3">
    <source>
        <dbReference type="ARBA" id="ARBA00012768"/>
    </source>
</evidence>
<evidence type="ECO:0000256" key="10">
    <source>
        <dbReference type="ARBA" id="ARBA00023014"/>
    </source>
</evidence>
<evidence type="ECO:0000256" key="4">
    <source>
        <dbReference type="ARBA" id="ARBA00020049"/>
    </source>
</evidence>
<dbReference type="InterPro" id="IPR011604">
    <property type="entry name" value="PDDEXK-like_dom_sf"/>
</dbReference>
<keyword evidence="6 13" id="KW-0479">Metal-binding</keyword>
<name>A0ABQ0CBP6_9PROT</name>
<gene>
    <name evidence="15" type="ORF">SIID45300_02669</name>
</gene>
<organism evidence="15 16">
    <name type="scientific">Candidatus Magnetaquiglobus chichijimensis</name>
    <dbReference type="NCBI Taxonomy" id="3141448"/>
    <lineage>
        <taxon>Bacteria</taxon>
        <taxon>Pseudomonadati</taxon>
        <taxon>Pseudomonadota</taxon>
        <taxon>Magnetococcia</taxon>
        <taxon>Magnetococcales</taxon>
        <taxon>Candidatus Magnetaquicoccaceae</taxon>
        <taxon>Candidatus Magnetaquiglobus</taxon>
    </lineage>
</organism>
<comment type="caution">
    <text evidence="15">The sequence shown here is derived from an EMBL/GenBank/DDBJ whole genome shotgun (WGS) entry which is preliminary data.</text>
</comment>
<accession>A0ABQ0CBP6</accession>
<evidence type="ECO:0000256" key="2">
    <source>
        <dbReference type="ARBA" id="ARBA00009189"/>
    </source>
</evidence>
<dbReference type="NCBIfam" id="TIGR00372">
    <property type="entry name" value="cas4"/>
    <property type="match status" value="1"/>
</dbReference>
<evidence type="ECO:0000256" key="5">
    <source>
        <dbReference type="ARBA" id="ARBA00022722"/>
    </source>
</evidence>
<dbReference type="InterPro" id="IPR051827">
    <property type="entry name" value="Cas4_exonuclease"/>
</dbReference>
<dbReference type="Gene3D" id="3.90.320.10">
    <property type="match status" value="1"/>
</dbReference>
<dbReference type="EC" id="3.1.12.1" evidence="3 13"/>
<dbReference type="InterPro" id="IPR022765">
    <property type="entry name" value="Dna2/Cas4_DUF83"/>
</dbReference>
<protein>
    <recommendedName>
        <fullName evidence="4 13">CRISPR-associated exonuclease Cas4</fullName>
        <ecNumber evidence="3 13">3.1.12.1</ecNumber>
    </recommendedName>
</protein>
<reference evidence="15 16" key="1">
    <citation type="submission" date="2024-05" db="EMBL/GenBank/DDBJ databases">
        <authorList>
            <consortium name="Candidatus Magnetaquicoccaceae bacterium FCR-1 genome sequencing consortium"/>
            <person name="Shimoshige H."/>
            <person name="Shimamura S."/>
            <person name="Taoka A."/>
            <person name="Kobayashi H."/>
            <person name="Maekawa T."/>
        </authorList>
    </citation>
    <scope>NUCLEOTIDE SEQUENCE [LARGE SCALE GENOMIC DNA]</scope>
    <source>
        <strain evidence="15 16">FCR-1</strain>
    </source>
</reference>
<evidence type="ECO:0000256" key="12">
    <source>
        <dbReference type="ARBA" id="ARBA00023211"/>
    </source>
</evidence>
<dbReference type="Pfam" id="PF01930">
    <property type="entry name" value="Cas_Cas4"/>
    <property type="match status" value="1"/>
</dbReference>
<dbReference type="PANTHER" id="PTHR36531:SF6">
    <property type="entry name" value="DNA REPLICATION ATP-DEPENDENT HELICASE_NUCLEASE DNA2"/>
    <property type="match status" value="1"/>
</dbReference>
<dbReference type="RefSeq" id="WP_420905996.1">
    <property type="nucleotide sequence ID" value="NZ_BAAFGK010000004.1"/>
</dbReference>
<comment type="similarity">
    <text evidence="2 13">Belongs to the CRISPR-associated exonuclease Cas4 family.</text>
</comment>
<evidence type="ECO:0000256" key="9">
    <source>
        <dbReference type="ARBA" id="ARBA00023004"/>
    </source>
</evidence>
<keyword evidence="9 13" id="KW-0408">Iron</keyword>
<keyword evidence="16" id="KW-1185">Reference proteome</keyword>
<feature type="domain" description="DUF83" evidence="14">
    <location>
        <begin position="11"/>
        <end position="197"/>
    </location>
</feature>
<keyword evidence="10 13" id="KW-0411">Iron-sulfur</keyword>
<reference evidence="15 16" key="2">
    <citation type="submission" date="2024-09" db="EMBL/GenBank/DDBJ databases">
        <title>Draft genome sequence of Candidatus Magnetaquicoccaceae bacterium FCR-1.</title>
        <authorList>
            <person name="Shimoshige H."/>
            <person name="Shimamura S."/>
            <person name="Taoka A."/>
            <person name="Kobayashi H."/>
            <person name="Maekawa T."/>
        </authorList>
    </citation>
    <scope>NUCLEOTIDE SEQUENCE [LARGE SCALE GENOMIC DNA]</scope>
    <source>
        <strain evidence="15 16">FCR-1</strain>
    </source>
</reference>
<sequence length="222" mass="25230">MNPERRYAPLSALQHFVYCERQCALIHLEQVWINNRLTAEGNLLHEKVHETSGENRPGIRLVRGLSVVSETLGVIGQCDLVEFLSSRKRHPNAAERWDAVRPVEYKRGRPKSHAADLVQLCAQAICLEEMLGIPITEGALFYGEPRRRTEVPFTLELRDTTIQAAQALHALLERGVTPAALYRASLCRGCSLLQICLPRRRETPAQVGNWFRDTLNQLLMER</sequence>
<keyword evidence="11 13" id="KW-0051">Antiviral defense</keyword>
<evidence type="ECO:0000313" key="16">
    <source>
        <dbReference type="Proteomes" id="UP001628193"/>
    </source>
</evidence>
<evidence type="ECO:0000313" key="15">
    <source>
        <dbReference type="EMBL" id="GAB0058321.1"/>
    </source>
</evidence>
<comment type="cofactor">
    <cofactor evidence="1">
        <name>[4Fe-4S] cluster</name>
        <dbReference type="ChEBI" id="CHEBI:49883"/>
    </cofactor>
</comment>
<evidence type="ECO:0000256" key="1">
    <source>
        <dbReference type="ARBA" id="ARBA00001966"/>
    </source>
</evidence>
<evidence type="ECO:0000256" key="7">
    <source>
        <dbReference type="ARBA" id="ARBA00022801"/>
    </source>
</evidence>
<keyword evidence="5 13" id="KW-0540">Nuclease</keyword>
<evidence type="ECO:0000256" key="6">
    <source>
        <dbReference type="ARBA" id="ARBA00022723"/>
    </source>
</evidence>
<comment type="function">
    <text evidence="13">CRISPR (clustered regularly interspaced short palindromic repeat) is an adaptive immune system that provides protection against mobile genetic elements (viruses, transposable elements and conjugative plasmids). CRISPR clusters contain sequences complementary to antecedent mobile elements and target invading nucleic acids. CRISPR clusters are transcribed and processed into CRISPR RNA (crRNA).</text>
</comment>
<evidence type="ECO:0000259" key="14">
    <source>
        <dbReference type="Pfam" id="PF01930"/>
    </source>
</evidence>
<evidence type="ECO:0000256" key="13">
    <source>
        <dbReference type="RuleBase" id="RU365022"/>
    </source>
</evidence>
<dbReference type="InterPro" id="IPR013343">
    <property type="entry name" value="CRISPR-assoc_prot_Cas4"/>
</dbReference>
<keyword evidence="12 13" id="KW-0464">Manganese</keyword>